<protein>
    <recommendedName>
        <fullName evidence="3">RNI-like superfamily protein</fullName>
    </recommendedName>
</protein>
<gene>
    <name evidence="1" type="ORF">RJ639_039407</name>
</gene>
<evidence type="ECO:0000313" key="2">
    <source>
        <dbReference type="Proteomes" id="UP001188597"/>
    </source>
</evidence>
<keyword evidence="2" id="KW-1185">Reference proteome</keyword>
<proteinExistence type="predicted"/>
<evidence type="ECO:0000313" key="1">
    <source>
        <dbReference type="EMBL" id="KAK3027940.1"/>
    </source>
</evidence>
<dbReference type="AlphaFoldDB" id="A0AA88WLU9"/>
<sequence length="317" mass="35428">MDKGKVVEALQKLDLNAMPNNNPNNYSRKFIWSVLPTEKTKPPSLVSLCLGFVGKHFEDIIEDLGDIASNFPSDIKIAMAAIARRRKLLNDDIVIALADSSWKLLDISDSNVSDLGLSKVAEKSKHLRAVDIRGCPRSEFTARRCLGILKPTLNDVEGESWEELDTAEIGCGAQSLRWLVWPEVDRDSWESLSRECPSITVNPKPSLLGYRGIEVPREAFMDVALDDQIVKDIDPKTWAVSGVAHRTSPSVLRITELPKAERFRLAFVERDARLAPKRAKNARQHHRRAEREWVTTSTRAKAAVLAAQASKTLPSRS</sequence>
<dbReference type="EMBL" id="JAVXUP010000435">
    <property type="protein sequence ID" value="KAK3027940.1"/>
    <property type="molecule type" value="Genomic_DNA"/>
</dbReference>
<dbReference type="Proteomes" id="UP001188597">
    <property type="component" value="Unassembled WGS sequence"/>
</dbReference>
<evidence type="ECO:0008006" key="3">
    <source>
        <dbReference type="Google" id="ProtNLM"/>
    </source>
</evidence>
<dbReference type="InterPro" id="IPR032675">
    <property type="entry name" value="LRR_dom_sf"/>
</dbReference>
<organism evidence="1 2">
    <name type="scientific">Escallonia herrerae</name>
    <dbReference type="NCBI Taxonomy" id="1293975"/>
    <lineage>
        <taxon>Eukaryota</taxon>
        <taxon>Viridiplantae</taxon>
        <taxon>Streptophyta</taxon>
        <taxon>Embryophyta</taxon>
        <taxon>Tracheophyta</taxon>
        <taxon>Spermatophyta</taxon>
        <taxon>Magnoliopsida</taxon>
        <taxon>eudicotyledons</taxon>
        <taxon>Gunneridae</taxon>
        <taxon>Pentapetalae</taxon>
        <taxon>asterids</taxon>
        <taxon>campanulids</taxon>
        <taxon>Escalloniales</taxon>
        <taxon>Escalloniaceae</taxon>
        <taxon>Escallonia</taxon>
    </lineage>
</organism>
<reference evidence="1" key="1">
    <citation type="submission" date="2022-12" db="EMBL/GenBank/DDBJ databases">
        <title>Draft genome assemblies for two species of Escallonia (Escalloniales).</title>
        <authorList>
            <person name="Chanderbali A."/>
            <person name="Dervinis C."/>
            <person name="Anghel I."/>
            <person name="Soltis D."/>
            <person name="Soltis P."/>
            <person name="Zapata F."/>
        </authorList>
    </citation>
    <scope>NUCLEOTIDE SEQUENCE</scope>
    <source>
        <strain evidence="1">UCBG64.0493</strain>
        <tissue evidence="1">Leaf</tissue>
    </source>
</reference>
<dbReference type="Gene3D" id="3.80.10.10">
    <property type="entry name" value="Ribonuclease Inhibitor"/>
    <property type="match status" value="1"/>
</dbReference>
<accession>A0AA88WLU9</accession>
<comment type="caution">
    <text evidence="1">The sequence shown here is derived from an EMBL/GenBank/DDBJ whole genome shotgun (WGS) entry which is preliminary data.</text>
</comment>
<name>A0AA88WLU9_9ASTE</name>